<dbReference type="Proteomes" id="UP000774804">
    <property type="component" value="Unassembled WGS sequence"/>
</dbReference>
<reference evidence="4 5" key="1">
    <citation type="submission" date="2018-01" db="EMBL/GenBank/DDBJ databases">
        <title>Draft genome of the strawberry crown rot pathogen Phytophthora cactorum.</title>
        <authorList>
            <person name="Armitage A.D."/>
            <person name="Lysoe E."/>
            <person name="Nellist C.F."/>
            <person name="Harrison R.J."/>
            <person name="Brurberg M.B."/>
        </authorList>
    </citation>
    <scope>NUCLEOTIDE SEQUENCE [LARGE SCALE GENOMIC DNA]</scope>
    <source>
        <strain evidence="4 5">10300</strain>
    </source>
</reference>
<dbReference type="AlphaFoldDB" id="A0A329SWY4"/>
<dbReference type="Proteomes" id="UP000736787">
    <property type="component" value="Unassembled WGS sequence"/>
</dbReference>
<gene>
    <name evidence="4" type="ORF">PC110_g2126</name>
    <name evidence="1" type="ORF">PC115_g8340</name>
    <name evidence="2" type="ORF">PC117_g3355</name>
    <name evidence="3" type="ORF">PC129_g6982</name>
</gene>
<dbReference type="OrthoDB" id="95599at2759"/>
<accession>A0A329SWY4</accession>
<comment type="caution">
    <text evidence="4">The sequence shown here is derived from an EMBL/GenBank/DDBJ whole genome shotgun (WGS) entry which is preliminary data.</text>
</comment>
<dbReference type="EMBL" id="RCMV01000186">
    <property type="protein sequence ID" value="KAG3222325.1"/>
    <property type="molecule type" value="Genomic_DNA"/>
</dbReference>
<evidence type="ECO:0000313" key="4">
    <source>
        <dbReference type="EMBL" id="RAW41683.1"/>
    </source>
</evidence>
<keyword evidence="5" id="KW-1185">Reference proteome</keyword>
<name>A0A329SWY4_9STRA</name>
<protein>
    <recommendedName>
        <fullName evidence="6">Reverse transcriptase domain-containing protein</fullName>
    </recommendedName>
</protein>
<dbReference type="VEuPathDB" id="FungiDB:PC110_g2126"/>
<sequence>MLQGLKNSPATFNRTIVNLLRTFRDFAPTYFGDIFSPCRAEGDMTDVEVHLQHLRQMP</sequence>
<reference evidence="1" key="2">
    <citation type="submission" date="2018-10" db="EMBL/GenBank/DDBJ databases">
        <title>Effector identification in a new, highly contiguous assembly of the strawberry crown rot pathogen Phytophthora cactorum.</title>
        <authorList>
            <person name="Armitage A.D."/>
            <person name="Nellist C.F."/>
            <person name="Bates H."/>
            <person name="Vickerstaff R.J."/>
            <person name="Harrison R.J."/>
        </authorList>
    </citation>
    <scope>NUCLEOTIDE SEQUENCE</scope>
    <source>
        <strain evidence="1">4032</strain>
        <strain evidence="2">4040</strain>
        <strain evidence="3">P421</strain>
    </source>
</reference>
<dbReference type="SUPFAM" id="SSF56672">
    <property type="entry name" value="DNA/RNA polymerases"/>
    <property type="match status" value="1"/>
</dbReference>
<organism evidence="4 5">
    <name type="scientific">Phytophthora cactorum</name>
    <dbReference type="NCBI Taxonomy" id="29920"/>
    <lineage>
        <taxon>Eukaryota</taxon>
        <taxon>Sar</taxon>
        <taxon>Stramenopiles</taxon>
        <taxon>Oomycota</taxon>
        <taxon>Peronosporomycetes</taxon>
        <taxon>Peronosporales</taxon>
        <taxon>Peronosporaceae</taxon>
        <taxon>Phytophthora</taxon>
    </lineage>
</organism>
<dbReference type="EMBL" id="RCMI01000214">
    <property type="protein sequence ID" value="KAG2925234.1"/>
    <property type="molecule type" value="Genomic_DNA"/>
</dbReference>
<evidence type="ECO:0000313" key="3">
    <source>
        <dbReference type="EMBL" id="KAG3222325.1"/>
    </source>
</evidence>
<dbReference type="InterPro" id="IPR043502">
    <property type="entry name" value="DNA/RNA_pol_sf"/>
</dbReference>
<dbReference type="InterPro" id="IPR043128">
    <property type="entry name" value="Rev_trsase/Diguanyl_cyclase"/>
</dbReference>
<evidence type="ECO:0000313" key="5">
    <source>
        <dbReference type="Proteomes" id="UP000251314"/>
    </source>
</evidence>
<dbReference type="Proteomes" id="UP000760860">
    <property type="component" value="Unassembled WGS sequence"/>
</dbReference>
<evidence type="ECO:0008006" key="6">
    <source>
        <dbReference type="Google" id="ProtNLM"/>
    </source>
</evidence>
<dbReference type="Proteomes" id="UP000251314">
    <property type="component" value="Unassembled WGS sequence"/>
</dbReference>
<dbReference type="EMBL" id="MJFZ01000026">
    <property type="protein sequence ID" value="RAW41683.1"/>
    <property type="molecule type" value="Genomic_DNA"/>
</dbReference>
<proteinExistence type="predicted"/>
<evidence type="ECO:0000313" key="2">
    <source>
        <dbReference type="EMBL" id="KAG2951766.1"/>
    </source>
</evidence>
<dbReference type="EMBL" id="RCMK01000047">
    <property type="protein sequence ID" value="KAG2951766.1"/>
    <property type="molecule type" value="Genomic_DNA"/>
</dbReference>
<evidence type="ECO:0000313" key="1">
    <source>
        <dbReference type="EMBL" id="KAG2925234.1"/>
    </source>
</evidence>
<dbReference type="Gene3D" id="3.30.70.270">
    <property type="match status" value="1"/>
</dbReference>